<organism evidence="3 4">
    <name type="scientific">Sitophilus oryzae</name>
    <name type="common">Rice weevil</name>
    <name type="synonym">Curculio oryzae</name>
    <dbReference type="NCBI Taxonomy" id="7048"/>
    <lineage>
        <taxon>Eukaryota</taxon>
        <taxon>Metazoa</taxon>
        <taxon>Ecdysozoa</taxon>
        <taxon>Arthropoda</taxon>
        <taxon>Hexapoda</taxon>
        <taxon>Insecta</taxon>
        <taxon>Pterygota</taxon>
        <taxon>Neoptera</taxon>
        <taxon>Endopterygota</taxon>
        <taxon>Coleoptera</taxon>
        <taxon>Polyphaga</taxon>
        <taxon>Cucujiformia</taxon>
        <taxon>Curculionidae</taxon>
        <taxon>Dryophthorinae</taxon>
        <taxon>Sitophilus</taxon>
    </lineage>
</organism>
<feature type="signal peptide" evidence="2">
    <location>
        <begin position="1"/>
        <end position="21"/>
    </location>
</feature>
<feature type="chain" id="PRO_5026655196" evidence="2">
    <location>
        <begin position="22"/>
        <end position="104"/>
    </location>
</feature>
<dbReference type="Proteomes" id="UP000504635">
    <property type="component" value="Unplaced"/>
</dbReference>
<dbReference type="AlphaFoldDB" id="A0A6J2XRR3"/>
<evidence type="ECO:0000313" key="3">
    <source>
        <dbReference type="Proteomes" id="UP000504635"/>
    </source>
</evidence>
<reference evidence="4" key="1">
    <citation type="submission" date="2025-08" db="UniProtKB">
        <authorList>
            <consortium name="RefSeq"/>
        </authorList>
    </citation>
    <scope>IDENTIFICATION</scope>
    <source>
        <tissue evidence="4">Gonads</tissue>
    </source>
</reference>
<evidence type="ECO:0000313" key="4">
    <source>
        <dbReference type="RefSeq" id="XP_030753540.1"/>
    </source>
</evidence>
<accession>A0A6J2XRR3</accession>
<feature type="region of interest" description="Disordered" evidence="1">
    <location>
        <begin position="74"/>
        <end position="104"/>
    </location>
</feature>
<keyword evidence="3" id="KW-1185">Reference proteome</keyword>
<evidence type="ECO:0000256" key="2">
    <source>
        <dbReference type="SAM" id="SignalP"/>
    </source>
</evidence>
<protein>
    <submittedName>
        <fullName evidence="4">Uncharacterized protein LOC115880472 isoform X2</fullName>
    </submittedName>
</protein>
<keyword evidence="2" id="KW-0732">Signal</keyword>
<gene>
    <name evidence="4" type="primary">LOC115880472</name>
</gene>
<dbReference type="RefSeq" id="XP_030753540.1">
    <property type="nucleotide sequence ID" value="XM_030897680.1"/>
</dbReference>
<evidence type="ECO:0000256" key="1">
    <source>
        <dbReference type="SAM" id="MobiDB-lite"/>
    </source>
</evidence>
<sequence length="104" mass="11216">MFKTFYVFCALAALALPGKLALPAPLKEYYTLDDIGEERTRSLYYPAAATFAVIEPYGYISNGVARAAKDCMPSVPRVPSKPNPPLSSEERKRVLNSLGGGGMG</sequence>
<proteinExistence type="predicted"/>
<name>A0A6J2XRR3_SITOR</name>
<dbReference type="GeneID" id="115880472"/>